<dbReference type="Gene3D" id="3.40.630.10">
    <property type="entry name" value="Zn peptidases"/>
    <property type="match status" value="1"/>
</dbReference>
<evidence type="ECO:0000256" key="1">
    <source>
        <dbReference type="ARBA" id="ARBA00022723"/>
    </source>
</evidence>
<dbReference type="GO" id="GO:0046872">
    <property type="term" value="F:metal ion binding"/>
    <property type="evidence" value="ECO:0007669"/>
    <property type="project" value="UniProtKB-KW"/>
</dbReference>
<evidence type="ECO:0000313" key="3">
    <source>
        <dbReference type="EMBL" id="QDU70564.1"/>
    </source>
</evidence>
<dbReference type="SUPFAM" id="SSF53187">
    <property type="entry name" value="Zn-dependent exopeptidases"/>
    <property type="match status" value="1"/>
</dbReference>
<sequence length="395" mass="43084">MSLSRGELALLSRVLGLPTSPFHEQNVVACVADVSRRIGWHARSDRVGNVMVTPGARTRPRLVLSAHMDHPGFWGLRMLNRGVLEAHWMGRVPTEVMPGQAVRFWSGGRRAREGSLPGFWSKLSDAPRLGGKPVDGVVRSVESVNSLGDAERVLIEVEGRVAPGSVGMWRLEGPRVADGRVHARAIDDMAAVAALLMVARRLARLERPPAVGLLFTRAEEGGFFGAIDYCRNLASPEKAPLHVGLEMSMARGDARHGVGVIVRVGDRRTTYSPEVTDAIVATAESLAGADDAFSYRRELMSGGSCESTVYQSFLGRAGAICLPLGNYHNVTPERGIGCEFIDVHDLSCMVRLCVAMAERGLSDSPVMRRFSEQWSAYADRHQHLYRHPDAEAQTT</sequence>
<dbReference type="PANTHER" id="PTHR32481:SF0">
    <property type="entry name" value="AMINOPEPTIDASE YPDE-RELATED"/>
    <property type="match status" value="1"/>
</dbReference>
<reference evidence="3 4" key="1">
    <citation type="submission" date="2019-02" db="EMBL/GenBank/DDBJ databases">
        <title>Deep-cultivation of Planctomycetes and their phenomic and genomic characterization uncovers novel biology.</title>
        <authorList>
            <person name="Wiegand S."/>
            <person name="Jogler M."/>
            <person name="Boedeker C."/>
            <person name="Pinto D."/>
            <person name="Vollmers J."/>
            <person name="Rivas-Marin E."/>
            <person name="Kohn T."/>
            <person name="Peeters S.H."/>
            <person name="Heuer A."/>
            <person name="Rast P."/>
            <person name="Oberbeckmann S."/>
            <person name="Bunk B."/>
            <person name="Jeske O."/>
            <person name="Meyerdierks A."/>
            <person name="Storesund J.E."/>
            <person name="Kallscheuer N."/>
            <person name="Luecker S."/>
            <person name="Lage O.M."/>
            <person name="Pohl T."/>
            <person name="Merkel B.J."/>
            <person name="Hornburger P."/>
            <person name="Mueller R.-W."/>
            <person name="Bruemmer F."/>
            <person name="Labrenz M."/>
            <person name="Spormann A.M."/>
            <person name="Op den Camp H."/>
            <person name="Overmann J."/>
            <person name="Amann R."/>
            <person name="Jetten M.S.M."/>
            <person name="Mascher T."/>
            <person name="Medema M.H."/>
            <person name="Devos D.P."/>
            <person name="Kaster A.-K."/>
            <person name="Ovreas L."/>
            <person name="Rohde M."/>
            <person name="Galperin M.Y."/>
            <person name="Jogler C."/>
        </authorList>
    </citation>
    <scope>NUCLEOTIDE SEQUENCE [LARGE SCALE GENOMIC DNA]</scope>
    <source>
        <strain evidence="3 4">Pan265</strain>
    </source>
</reference>
<protein>
    <submittedName>
        <fullName evidence="3">Aminopeptidase YpdE</fullName>
        <ecNumber evidence="3">3.4.11.-</ecNumber>
    </submittedName>
</protein>
<gene>
    <name evidence="3" type="primary">ypdE</name>
    <name evidence="3" type="ORF">Pan265_03920</name>
</gene>
<organism evidence="3 4">
    <name type="scientific">Mucisphaera calidilacus</name>
    <dbReference type="NCBI Taxonomy" id="2527982"/>
    <lineage>
        <taxon>Bacteria</taxon>
        <taxon>Pseudomonadati</taxon>
        <taxon>Planctomycetota</taxon>
        <taxon>Phycisphaerae</taxon>
        <taxon>Phycisphaerales</taxon>
        <taxon>Phycisphaeraceae</taxon>
        <taxon>Mucisphaera</taxon>
    </lineage>
</organism>
<proteinExistence type="predicted"/>
<keyword evidence="3" id="KW-0031">Aminopeptidase</keyword>
<dbReference type="Pfam" id="PF05343">
    <property type="entry name" value="Peptidase_M42"/>
    <property type="match status" value="1"/>
</dbReference>
<dbReference type="InterPro" id="IPR051464">
    <property type="entry name" value="Peptidase_M42_aminopept"/>
</dbReference>
<accession>A0A518BUF5</accession>
<dbReference type="EMBL" id="CP036280">
    <property type="protein sequence ID" value="QDU70564.1"/>
    <property type="molecule type" value="Genomic_DNA"/>
</dbReference>
<keyword evidence="2 3" id="KW-0378">Hydrolase</keyword>
<dbReference type="KEGG" id="mcad:Pan265_03920"/>
<dbReference type="PANTHER" id="PTHR32481">
    <property type="entry name" value="AMINOPEPTIDASE"/>
    <property type="match status" value="1"/>
</dbReference>
<dbReference type="GO" id="GO:0004177">
    <property type="term" value="F:aminopeptidase activity"/>
    <property type="evidence" value="ECO:0007669"/>
    <property type="project" value="UniProtKB-KW"/>
</dbReference>
<keyword evidence="1" id="KW-0479">Metal-binding</keyword>
<dbReference type="Proteomes" id="UP000320386">
    <property type="component" value="Chromosome"/>
</dbReference>
<dbReference type="AlphaFoldDB" id="A0A518BUF5"/>
<evidence type="ECO:0000313" key="4">
    <source>
        <dbReference type="Proteomes" id="UP000320386"/>
    </source>
</evidence>
<evidence type="ECO:0000256" key="2">
    <source>
        <dbReference type="ARBA" id="ARBA00022801"/>
    </source>
</evidence>
<name>A0A518BUF5_9BACT</name>
<keyword evidence="3" id="KW-0645">Protease</keyword>
<dbReference type="EC" id="3.4.11.-" evidence="3"/>
<dbReference type="InterPro" id="IPR008007">
    <property type="entry name" value="Peptidase_M42"/>
</dbReference>
<keyword evidence="4" id="KW-1185">Reference proteome</keyword>